<evidence type="ECO:0000313" key="2">
    <source>
        <dbReference type="Proteomes" id="UP001163624"/>
    </source>
</evidence>
<protein>
    <submittedName>
        <fullName evidence="1">Nucleotidyltransferase family protein</fullName>
    </submittedName>
</protein>
<dbReference type="Pfam" id="PF06042">
    <property type="entry name" value="NTP_transf_6"/>
    <property type="match status" value="1"/>
</dbReference>
<dbReference type="InterPro" id="IPR009267">
    <property type="entry name" value="NTP_transf_6"/>
</dbReference>
<proteinExistence type="predicted"/>
<name>A0ABY7A5A5_9PSED</name>
<dbReference type="PANTHER" id="PTHR39166">
    <property type="entry name" value="BLL1166 PROTEIN"/>
    <property type="match status" value="1"/>
</dbReference>
<organism evidence="1 2">
    <name type="scientific">Pseudomonas triclosanedens</name>
    <dbReference type="NCBI Taxonomy" id="2961893"/>
    <lineage>
        <taxon>Bacteria</taxon>
        <taxon>Pseudomonadati</taxon>
        <taxon>Pseudomonadota</taxon>
        <taxon>Gammaproteobacteria</taxon>
        <taxon>Pseudomonadales</taxon>
        <taxon>Pseudomonadaceae</taxon>
        <taxon>Pseudomonas</taxon>
    </lineage>
</organism>
<evidence type="ECO:0000313" key="1">
    <source>
        <dbReference type="EMBL" id="WAI52416.1"/>
    </source>
</evidence>
<accession>A0ABY7A5A5</accession>
<reference evidence="1" key="1">
    <citation type="submission" date="2022-11" db="EMBL/GenBank/DDBJ databases">
        <title>Pseudomonas triclosanedens sp. nov., a triclosan degrader isolated from activated sludge.</title>
        <authorList>
            <person name="Yin Y."/>
            <person name="Lu Z."/>
        </authorList>
    </citation>
    <scope>NUCLEOTIDE SEQUENCE</scope>
    <source>
        <strain evidence="1">ZM23</strain>
    </source>
</reference>
<dbReference type="PANTHER" id="PTHR39166:SF1">
    <property type="entry name" value="BLL1166 PROTEIN"/>
    <property type="match status" value="1"/>
</dbReference>
<dbReference type="Proteomes" id="UP001163624">
    <property type="component" value="Chromosome"/>
</dbReference>
<sequence>MRGEADILALIAAQPERMCWLRGVRDHGPEGAWIGAGFVRNTVWDALHGYAEATPLADVDVLYFVADDLAAETDEAWERHLRKACPGAPWSVRNQARMHLRNGDSAYSDCGDAMRHWPETCTAVALRLCGERLELLAPLGIDDLLALRVRPTERFRAKPHLYRERLAAKNWPARWPKLRMEPL</sequence>
<dbReference type="EMBL" id="CP113432">
    <property type="protein sequence ID" value="WAI52416.1"/>
    <property type="molecule type" value="Genomic_DNA"/>
</dbReference>
<gene>
    <name evidence="1" type="ORF">OU419_04550</name>
</gene>
<keyword evidence="2" id="KW-1185">Reference proteome</keyword>